<evidence type="ECO:0000256" key="3">
    <source>
        <dbReference type="ARBA" id="ARBA00022729"/>
    </source>
</evidence>
<sequence length="280" mass="30873">MSKFFCRKMSIKITIVAMFMLLITSMEANLYAIEYTDEEIQKKRDFFKTRPSDSELFSKIQDTTRSPYSSVGTVFVKGKTIATGILIGKNTVITNKHIARLAENDPNKVIFTPGSTRDEGSLVVKKPFGEFIAEEINEAPYGGGTDLSIIKLKPNQYGKSAGDLVTPAAIPDNVDVQKGDKISLLGYPYNTSTHSLYKSQIEVFNNQTFQYFAYTEPGNSGSGIFNLHGELVGIHSGKGGQYGLPFGILFNRQIGSSYSTDKTVTTLAIDLKNKAKTQEQ</sequence>
<dbReference type="PDB" id="5C2Z">
    <property type="method" value="X-ray"/>
    <property type="resolution" value="1.96 A"/>
    <property type="chains" value="A/B=33-280"/>
</dbReference>
<evidence type="ECO:0000256" key="1">
    <source>
        <dbReference type="ARBA" id="ARBA00008764"/>
    </source>
</evidence>
<keyword evidence="4 7" id="KW-0378">Hydrolase</keyword>
<accession>L0RUV7</accession>
<dbReference type="Gene3D" id="2.40.10.10">
    <property type="entry name" value="Trypsin-like serine proteases"/>
    <property type="match status" value="2"/>
</dbReference>
<dbReference type="SUPFAM" id="SSF50494">
    <property type="entry name" value="Trypsin-like serine proteases"/>
    <property type="match status" value="1"/>
</dbReference>
<comment type="similarity">
    <text evidence="1 7">Belongs to the peptidase S1B family.</text>
</comment>
<dbReference type="PROSITE" id="PS00673">
    <property type="entry name" value="V8_SER"/>
    <property type="match status" value="1"/>
</dbReference>
<organism evidence="9">
    <name type="scientific">Staphylococcus aureus</name>
    <dbReference type="NCBI Taxonomy" id="1280"/>
    <lineage>
        <taxon>Bacteria</taxon>
        <taxon>Bacillati</taxon>
        <taxon>Bacillota</taxon>
        <taxon>Bacilli</taxon>
        <taxon>Bacillales</taxon>
        <taxon>Staphylococcaceae</taxon>
        <taxon>Staphylococcus</taxon>
    </lineage>
</organism>
<dbReference type="PDB" id="8DAX">
    <property type="method" value="X-ray"/>
    <property type="resolution" value="1.61 A"/>
    <property type="chains" value="A/B=33-280"/>
</dbReference>
<proteinExistence type="evidence at protein level"/>
<dbReference type="AlphaFoldDB" id="L0RUV7"/>
<evidence type="ECO:0000256" key="2">
    <source>
        <dbReference type="ARBA" id="ARBA00022670"/>
    </source>
</evidence>
<dbReference type="PROSITE" id="PS00672">
    <property type="entry name" value="V8_HIS"/>
    <property type="match status" value="1"/>
</dbReference>
<evidence type="ECO:0000259" key="8">
    <source>
        <dbReference type="Pfam" id="PF00089"/>
    </source>
</evidence>
<feature type="domain" description="Peptidase S1" evidence="8">
    <location>
        <begin position="69"/>
        <end position="240"/>
    </location>
</feature>
<dbReference type="InterPro" id="IPR001254">
    <property type="entry name" value="Trypsin_dom"/>
</dbReference>
<evidence type="ECO:0000256" key="7">
    <source>
        <dbReference type="RuleBase" id="RU004296"/>
    </source>
</evidence>
<dbReference type="EC" id="3.4.21.-" evidence="7"/>
<dbReference type="InterPro" id="IPR000126">
    <property type="entry name" value="V8_ser_AS"/>
</dbReference>
<dbReference type="GO" id="GO:0006508">
    <property type="term" value="P:proteolysis"/>
    <property type="evidence" value="ECO:0007669"/>
    <property type="project" value="UniProtKB-KW"/>
</dbReference>
<evidence type="ECO:0000313" key="9">
    <source>
        <dbReference type="EMBL" id="CCP19653.1"/>
    </source>
</evidence>
<dbReference type="InterPro" id="IPR009003">
    <property type="entry name" value="Peptidase_S1_PA"/>
</dbReference>
<dbReference type="InterPro" id="IPR008256">
    <property type="entry name" value="Peptidase_S1B"/>
</dbReference>
<reference evidence="9" key="1">
    <citation type="submission" date="2012-11" db="EMBL/GenBank/DDBJ databases">
        <authorList>
            <person name="Shore A."/>
        </authorList>
    </citation>
    <scope>NUCLEOTIDE SEQUENCE</scope>
    <source>
        <strain evidence="9">M10/0061</strain>
    </source>
</reference>
<evidence type="ECO:0007829" key="10">
    <source>
        <dbReference type="PDB" id="5C2Z"/>
    </source>
</evidence>
<dbReference type="RefSeq" id="WP_000032696.1">
    <property type="nucleotide sequence ID" value="NZ_BAABRE010000003.1"/>
</dbReference>
<dbReference type="InterPro" id="IPR028301">
    <property type="entry name" value="V8_his_AS"/>
</dbReference>
<protein>
    <recommendedName>
        <fullName evidence="7">Serine protease</fullName>
        <ecNumber evidence="7">3.4.21.-</ecNumber>
    </recommendedName>
</protein>
<keyword evidence="2 7" id="KW-0645">Protease</keyword>
<evidence type="ECO:0007829" key="11">
    <source>
        <dbReference type="PDB" id="8DAX"/>
    </source>
</evidence>
<keyword evidence="5 7" id="KW-0720">Serine protease</keyword>
<dbReference type="GO" id="GO:0004252">
    <property type="term" value="F:serine-type endopeptidase activity"/>
    <property type="evidence" value="ECO:0007669"/>
    <property type="project" value="InterPro"/>
</dbReference>
<gene>
    <name evidence="9" type="primary">etD2</name>
</gene>
<name>L0RUV7_STAAU</name>
<keyword evidence="3" id="KW-0732">Signal</keyword>
<reference evidence="11" key="4">
    <citation type="journal article" date="2022" name="Int. J. Mol. Sci.">
        <title>&lt;i&gt;Staphylococcus aureus&lt;/i&gt; Exfoliative Toxin E, Oligomeric State and Flip of P186: Implications for Its Action Mechanism.</title>
        <authorList>
            <person name="Gismene C."/>
            <person name="Hernandez Gonzalez J.E."/>
            <person name="Santisteban A.R.N."/>
            <person name="Ziem Nascimento A.F."/>
            <person name="Dos Santos Cunha L."/>
            <person name="de Moraes F.R."/>
            <person name="de Oliveira C.L.P."/>
            <person name="Oliveira C.C."/>
            <person name="Jocelan Scarin Provazzi P."/>
            <person name="Pascutti P.G."/>
            <person name="Arni R.K."/>
            <person name="Barros Mariutti R."/>
        </authorList>
    </citation>
    <scope>X-RAY CRYSTALLOGRAPHY (1.61 ANGSTROMS) OF 20-20 AND 33-280</scope>
</reference>
<evidence type="ECO:0000256" key="4">
    <source>
        <dbReference type="ARBA" id="ARBA00022801"/>
    </source>
</evidence>
<dbReference type="Pfam" id="PF00089">
    <property type="entry name" value="Trypsin"/>
    <property type="match status" value="1"/>
</dbReference>
<dbReference type="SMR" id="L0RUV7"/>
<reference evidence="10" key="3">
    <citation type="journal article" date="2015" name="Biochem. Biophys. Res. Commun.">
        <title>Crystal structure of Staphylococcus aureus exfoliative toxin D-like protein: Structural basis for the high specificity of exfoliative toxins.</title>
        <authorList>
            <person name="Mariutti R.B."/>
            <person name="Souza T.A."/>
            <person name="Ullah A."/>
            <person name="Caruso I.P."/>
            <person name="de Moraes F.R."/>
            <person name="Zanphorlin L.M."/>
            <person name="Tartaglia N.R."/>
            <person name="Seyffert N."/>
            <person name="Azevedo V.A."/>
            <person name="Le Loir Y."/>
            <person name="Murakami M.T."/>
            <person name="Arni R.K."/>
        </authorList>
    </citation>
    <scope>X-RAY CRYSTALLOGRAPHY (1.96 ANGSTROMS) OF 33-280</scope>
</reference>
<reference evidence="9" key="2">
    <citation type="journal article" date="2013" name="PLoS ONE">
        <title>Detection of mecC-Positive Staphylococcus aureus (CC130-MRSA-XI) in Diseased European Hedgehogs (Erinaceus europaeus) in Sweden.</title>
        <authorList>
            <person name="Monecke S."/>
            <person name="Gavier-Widen D."/>
            <person name="Mattsson R."/>
            <person name="Rangstrup-Christensen L."/>
            <person name="Lazaris A."/>
            <person name="Coleman D.C."/>
            <person name="Shore A.C."/>
            <person name="Ehricht R."/>
        </authorList>
    </citation>
    <scope>NUCLEOTIDE SEQUENCE</scope>
    <source>
        <strain evidence="9">M10/0061</strain>
    </source>
</reference>
<evidence type="ECO:0000256" key="5">
    <source>
        <dbReference type="ARBA" id="ARBA00022825"/>
    </source>
</evidence>
<keyword evidence="6" id="KW-0843">Virulence</keyword>
<keyword evidence="10 11" id="KW-0002">3D-structure</keyword>
<dbReference type="PRINTS" id="PR01774">
    <property type="entry name" value="EXFOLTOXIN"/>
</dbReference>
<dbReference type="InterPro" id="IPR008353">
    <property type="entry name" value="Peptidase_S1B_tx"/>
</dbReference>
<evidence type="ECO:0000256" key="6">
    <source>
        <dbReference type="ARBA" id="ARBA00023026"/>
    </source>
</evidence>
<dbReference type="PRINTS" id="PR00839">
    <property type="entry name" value="V8PROTEASE"/>
</dbReference>
<dbReference type="EMBL" id="HF563069">
    <property type="protein sequence ID" value="CCP19653.1"/>
    <property type="molecule type" value="Genomic_DNA"/>
</dbReference>
<dbReference type="PDBsum" id="5C2Z"/>
<dbReference type="InterPro" id="IPR043504">
    <property type="entry name" value="Peptidase_S1_PA_chymotrypsin"/>
</dbReference>